<organism evidence="11 12">
    <name type="scientific">Stephania japonica</name>
    <dbReference type="NCBI Taxonomy" id="461633"/>
    <lineage>
        <taxon>Eukaryota</taxon>
        <taxon>Viridiplantae</taxon>
        <taxon>Streptophyta</taxon>
        <taxon>Embryophyta</taxon>
        <taxon>Tracheophyta</taxon>
        <taxon>Spermatophyta</taxon>
        <taxon>Magnoliopsida</taxon>
        <taxon>Ranunculales</taxon>
        <taxon>Menispermaceae</taxon>
        <taxon>Menispermoideae</taxon>
        <taxon>Cissampelideae</taxon>
        <taxon>Stephania</taxon>
    </lineage>
</organism>
<dbReference type="InterPro" id="IPR036893">
    <property type="entry name" value="SBP_sf"/>
</dbReference>
<evidence type="ECO:0000256" key="1">
    <source>
        <dbReference type="ARBA" id="ARBA00004123"/>
    </source>
</evidence>
<dbReference type="Gene3D" id="4.10.1100.10">
    <property type="entry name" value="Transcription factor, SBP-box domain"/>
    <property type="match status" value="1"/>
</dbReference>
<dbReference type="InterPro" id="IPR044817">
    <property type="entry name" value="SBP-like"/>
</dbReference>
<evidence type="ECO:0000256" key="2">
    <source>
        <dbReference type="ARBA" id="ARBA00022723"/>
    </source>
</evidence>
<dbReference type="AlphaFoldDB" id="A0AAP0IYG5"/>
<keyword evidence="4" id="KW-0862">Zinc</keyword>
<dbReference type="GO" id="GO:0005634">
    <property type="term" value="C:nucleus"/>
    <property type="evidence" value="ECO:0007669"/>
    <property type="project" value="UniProtKB-SubCell"/>
</dbReference>
<dbReference type="PANTHER" id="PTHR31251">
    <property type="entry name" value="SQUAMOSA PROMOTER-BINDING-LIKE PROTEIN 4"/>
    <property type="match status" value="1"/>
</dbReference>
<sequence length="386" mass="41322">MSNTNGNGNGNGNGGSLPDSSINGLKFGKKIYFEDVGIGVPPKSGGGVSGGSSSMAPAPAAAAARRGRGVLQGGQPPRCQVEGCRVDLSDAKAYYSRHKVCGMHSKSPKVVVAGQEQRFCQQCSRFHQLSEFDQGKRSCRRRLAGHNERRRKPQPGSLFSSRFGRFGSSFQENSSRVGGFMVDFATYPRLLGRDVWPTVRPGNWSPTNHPPTTGKFLQNQWQGNSDNPPANNVFANMSHPPLQGSAGGGTVFSSSRIPPGECFAGVSDSSCALSLLSNQPWAPRNQNSGSSVNNLMNDEGVSMAQSTAPHGSALTNYNSNLWGYKSNDASGSANQMPHDLVLGQVSQPVESHFPGEIEVAQQDNRQYMELGLSTAYGSTHQMHWSL</sequence>
<evidence type="ECO:0000259" key="10">
    <source>
        <dbReference type="PROSITE" id="PS51141"/>
    </source>
</evidence>
<evidence type="ECO:0000313" key="12">
    <source>
        <dbReference type="Proteomes" id="UP001417504"/>
    </source>
</evidence>
<keyword evidence="3 9" id="KW-0863">Zinc-finger</keyword>
<evidence type="ECO:0000256" key="3">
    <source>
        <dbReference type="ARBA" id="ARBA00022771"/>
    </source>
</evidence>
<dbReference type="Pfam" id="PF03110">
    <property type="entry name" value="SBP"/>
    <property type="match status" value="1"/>
</dbReference>
<keyword evidence="2" id="KW-0479">Metal-binding</keyword>
<dbReference type="EMBL" id="JBBNAE010000005">
    <property type="protein sequence ID" value="KAK9123092.1"/>
    <property type="molecule type" value="Genomic_DNA"/>
</dbReference>
<dbReference type="SUPFAM" id="SSF103612">
    <property type="entry name" value="SBT domain"/>
    <property type="match status" value="1"/>
</dbReference>
<feature type="domain" description="SBP-type" evidence="10">
    <location>
        <begin position="76"/>
        <end position="153"/>
    </location>
</feature>
<evidence type="ECO:0000256" key="4">
    <source>
        <dbReference type="ARBA" id="ARBA00022833"/>
    </source>
</evidence>
<dbReference type="PANTHER" id="PTHR31251:SF191">
    <property type="entry name" value="SBP-TYPE DOMAIN-CONTAINING PROTEIN"/>
    <property type="match status" value="1"/>
</dbReference>
<dbReference type="PROSITE" id="PS51141">
    <property type="entry name" value="ZF_SBP"/>
    <property type="match status" value="1"/>
</dbReference>
<keyword evidence="12" id="KW-1185">Reference proteome</keyword>
<evidence type="ECO:0000256" key="9">
    <source>
        <dbReference type="PROSITE-ProRule" id="PRU00470"/>
    </source>
</evidence>
<keyword evidence="5" id="KW-0805">Transcription regulation</keyword>
<gene>
    <name evidence="11" type="ORF">Sjap_012694</name>
</gene>
<proteinExistence type="predicted"/>
<evidence type="ECO:0000256" key="8">
    <source>
        <dbReference type="ARBA" id="ARBA00023242"/>
    </source>
</evidence>
<name>A0AAP0IYG5_9MAGN</name>
<keyword evidence="8" id="KW-0539">Nucleus</keyword>
<dbReference type="InterPro" id="IPR004333">
    <property type="entry name" value="SBP_dom"/>
</dbReference>
<comment type="caution">
    <text evidence="11">The sequence shown here is derived from an EMBL/GenBank/DDBJ whole genome shotgun (WGS) entry which is preliminary data.</text>
</comment>
<dbReference type="FunFam" id="4.10.1100.10:FF:000001">
    <property type="entry name" value="Squamosa promoter-binding-like protein 14"/>
    <property type="match status" value="1"/>
</dbReference>
<dbReference type="GO" id="GO:0008270">
    <property type="term" value="F:zinc ion binding"/>
    <property type="evidence" value="ECO:0007669"/>
    <property type="project" value="UniProtKB-KW"/>
</dbReference>
<accession>A0AAP0IYG5</accession>
<comment type="subcellular location">
    <subcellularLocation>
        <location evidence="1">Nucleus</location>
    </subcellularLocation>
</comment>
<evidence type="ECO:0000313" key="11">
    <source>
        <dbReference type="EMBL" id="KAK9123092.1"/>
    </source>
</evidence>
<dbReference type="Proteomes" id="UP001417504">
    <property type="component" value="Unassembled WGS sequence"/>
</dbReference>
<keyword evidence="6" id="KW-0238">DNA-binding</keyword>
<evidence type="ECO:0000256" key="7">
    <source>
        <dbReference type="ARBA" id="ARBA00023163"/>
    </source>
</evidence>
<keyword evidence="7" id="KW-0804">Transcription</keyword>
<dbReference type="GO" id="GO:0003677">
    <property type="term" value="F:DNA binding"/>
    <property type="evidence" value="ECO:0007669"/>
    <property type="project" value="UniProtKB-KW"/>
</dbReference>
<evidence type="ECO:0000256" key="6">
    <source>
        <dbReference type="ARBA" id="ARBA00023125"/>
    </source>
</evidence>
<protein>
    <recommendedName>
        <fullName evidence="10">SBP-type domain-containing protein</fullName>
    </recommendedName>
</protein>
<reference evidence="11 12" key="1">
    <citation type="submission" date="2024-01" db="EMBL/GenBank/DDBJ databases">
        <title>Genome assemblies of Stephania.</title>
        <authorList>
            <person name="Yang L."/>
        </authorList>
    </citation>
    <scope>NUCLEOTIDE SEQUENCE [LARGE SCALE GENOMIC DNA]</scope>
    <source>
        <strain evidence="11">QJT</strain>
        <tissue evidence="11">Leaf</tissue>
    </source>
</reference>
<evidence type="ECO:0000256" key="5">
    <source>
        <dbReference type="ARBA" id="ARBA00023015"/>
    </source>
</evidence>